<dbReference type="SUPFAM" id="SSF53335">
    <property type="entry name" value="S-adenosyl-L-methionine-dependent methyltransferases"/>
    <property type="match status" value="1"/>
</dbReference>
<feature type="domain" description="Carrier" evidence="4">
    <location>
        <begin position="1539"/>
        <end position="1614"/>
    </location>
</feature>
<proteinExistence type="predicted"/>
<dbReference type="PROSITE" id="PS50075">
    <property type="entry name" value="CARRIER"/>
    <property type="match status" value="1"/>
</dbReference>
<dbReference type="InterPro" id="IPR009081">
    <property type="entry name" value="PP-bd_ACP"/>
</dbReference>
<dbReference type="FunFam" id="3.30.559.10:FF:000012">
    <property type="entry name" value="Non-ribosomal peptide synthetase"/>
    <property type="match status" value="1"/>
</dbReference>
<evidence type="ECO:0000259" key="4">
    <source>
        <dbReference type="PROSITE" id="PS50075"/>
    </source>
</evidence>
<dbReference type="InterPro" id="IPR001242">
    <property type="entry name" value="Condensation_dom"/>
</dbReference>
<dbReference type="Gene3D" id="3.30.300.30">
    <property type="match status" value="2"/>
</dbReference>
<dbReference type="GO" id="GO:0047527">
    <property type="term" value="F:2,3-dihydroxybenzoate-serine ligase activity"/>
    <property type="evidence" value="ECO:0007669"/>
    <property type="project" value="TreeGrafter"/>
</dbReference>
<dbReference type="Gene3D" id="3.40.50.12780">
    <property type="entry name" value="N-terminal domain of ligase-like"/>
    <property type="match status" value="1"/>
</dbReference>
<dbReference type="SUPFAM" id="SSF56801">
    <property type="entry name" value="Acetyl-CoA synthetase-like"/>
    <property type="match status" value="1"/>
</dbReference>
<dbReference type="InterPro" id="IPR023213">
    <property type="entry name" value="CAT-like_dom_sf"/>
</dbReference>
<dbReference type="Gene3D" id="3.40.50.1820">
    <property type="entry name" value="alpha/beta hydrolase"/>
    <property type="match status" value="1"/>
</dbReference>
<gene>
    <name evidence="5" type="ORF">AVDCRST_MAG84-5849</name>
</gene>
<dbReference type="InterPro" id="IPR006162">
    <property type="entry name" value="Ppantetheine_attach_site"/>
</dbReference>
<dbReference type="InterPro" id="IPR000873">
    <property type="entry name" value="AMP-dep_synth/lig_dom"/>
</dbReference>
<keyword evidence="3" id="KW-0597">Phosphoprotein</keyword>
<dbReference type="InterPro" id="IPR010071">
    <property type="entry name" value="AA_adenyl_dom"/>
</dbReference>
<dbReference type="NCBIfam" id="TIGR01733">
    <property type="entry name" value="AA-adenyl-dom"/>
    <property type="match status" value="1"/>
</dbReference>
<dbReference type="GO" id="GO:0031177">
    <property type="term" value="F:phosphopantetheine binding"/>
    <property type="evidence" value="ECO:0007669"/>
    <property type="project" value="InterPro"/>
</dbReference>
<dbReference type="InterPro" id="IPR036736">
    <property type="entry name" value="ACP-like_sf"/>
</dbReference>
<dbReference type="Gene3D" id="3.40.50.150">
    <property type="entry name" value="Vaccinia Virus protein VP39"/>
    <property type="match status" value="1"/>
</dbReference>
<dbReference type="CDD" id="cd02440">
    <property type="entry name" value="AdoMet_MTases"/>
    <property type="match status" value="1"/>
</dbReference>
<dbReference type="FunFam" id="3.40.50.980:FF:000001">
    <property type="entry name" value="Non-ribosomal peptide synthetase"/>
    <property type="match status" value="1"/>
</dbReference>
<evidence type="ECO:0000256" key="2">
    <source>
        <dbReference type="ARBA" id="ARBA00022450"/>
    </source>
</evidence>
<dbReference type="Gene3D" id="2.30.38.10">
    <property type="entry name" value="Luciferase, Domain 3"/>
    <property type="match status" value="1"/>
</dbReference>
<dbReference type="GO" id="GO:0009403">
    <property type="term" value="P:toxin biosynthetic process"/>
    <property type="evidence" value="ECO:0007669"/>
    <property type="project" value="UniProtKB-ARBA"/>
</dbReference>
<organism evidence="5">
    <name type="scientific">uncultured Microcoleus sp</name>
    <dbReference type="NCBI Taxonomy" id="259945"/>
    <lineage>
        <taxon>Bacteria</taxon>
        <taxon>Bacillati</taxon>
        <taxon>Cyanobacteriota</taxon>
        <taxon>Cyanophyceae</taxon>
        <taxon>Oscillatoriophycideae</taxon>
        <taxon>Oscillatoriales</taxon>
        <taxon>Microcoleaceae</taxon>
        <taxon>Microcoleus</taxon>
        <taxon>environmental samples</taxon>
    </lineage>
</organism>
<dbReference type="SUPFAM" id="SSF47336">
    <property type="entry name" value="ACP-like"/>
    <property type="match status" value="1"/>
</dbReference>
<dbReference type="InterPro" id="IPR013217">
    <property type="entry name" value="Methyltransf_12"/>
</dbReference>
<dbReference type="InterPro" id="IPR041464">
    <property type="entry name" value="TubC_N"/>
</dbReference>
<dbReference type="Pfam" id="PF18563">
    <property type="entry name" value="TubC_N"/>
    <property type="match status" value="1"/>
</dbReference>
<dbReference type="PANTHER" id="PTHR45527:SF14">
    <property type="entry name" value="PLIPASTATIN SYNTHASE SUBUNIT B"/>
    <property type="match status" value="1"/>
</dbReference>
<protein>
    <submittedName>
        <fullName evidence="5">Polyketide synthase modules and related proteins</fullName>
    </submittedName>
</protein>
<dbReference type="PIRSF" id="PIRSF001617">
    <property type="entry name" value="Alpha-AR"/>
    <property type="match status" value="1"/>
</dbReference>
<dbReference type="Gene3D" id="1.10.10.1830">
    <property type="entry name" value="Non-ribosomal peptide synthase, adenylation domain"/>
    <property type="match status" value="1"/>
</dbReference>
<dbReference type="EMBL" id="CADCTZ010001405">
    <property type="protein sequence ID" value="CAA9395669.1"/>
    <property type="molecule type" value="Genomic_DNA"/>
</dbReference>
<dbReference type="FunFam" id="1.10.1200.10:FF:000005">
    <property type="entry name" value="Nonribosomal peptide synthetase 1"/>
    <property type="match status" value="1"/>
</dbReference>
<evidence type="ECO:0000313" key="5">
    <source>
        <dbReference type="EMBL" id="CAA9395669.1"/>
    </source>
</evidence>
<accession>A0A6J4NY63</accession>
<dbReference type="GO" id="GO:0043041">
    <property type="term" value="P:amino acid activation for nonribosomal peptide biosynthetic process"/>
    <property type="evidence" value="ECO:0007669"/>
    <property type="project" value="TreeGrafter"/>
</dbReference>
<dbReference type="Gene3D" id="3.40.50.980">
    <property type="match status" value="2"/>
</dbReference>
<dbReference type="GO" id="GO:0008610">
    <property type="term" value="P:lipid biosynthetic process"/>
    <property type="evidence" value="ECO:0007669"/>
    <property type="project" value="UniProtKB-ARBA"/>
</dbReference>
<dbReference type="CDD" id="cd19531">
    <property type="entry name" value="LCL_NRPS-like"/>
    <property type="match status" value="1"/>
</dbReference>
<dbReference type="Pfam" id="PF00550">
    <property type="entry name" value="PP-binding"/>
    <property type="match status" value="1"/>
</dbReference>
<comment type="cofactor">
    <cofactor evidence="1">
        <name>pantetheine 4'-phosphate</name>
        <dbReference type="ChEBI" id="CHEBI:47942"/>
    </cofactor>
</comment>
<dbReference type="GO" id="GO:0005829">
    <property type="term" value="C:cytosol"/>
    <property type="evidence" value="ECO:0007669"/>
    <property type="project" value="TreeGrafter"/>
</dbReference>
<dbReference type="Pfam" id="PF00501">
    <property type="entry name" value="AMP-binding"/>
    <property type="match status" value="1"/>
</dbReference>
<name>A0A6J4NY63_9CYAN</name>
<dbReference type="InterPro" id="IPR042099">
    <property type="entry name" value="ANL_N_sf"/>
</dbReference>
<dbReference type="InterPro" id="IPR029063">
    <property type="entry name" value="SAM-dependent_MTases_sf"/>
</dbReference>
<sequence>MPDPKISSSSPNARDSVTVELVEFLSYLRSLDINIFVEGEILRCNAPEGILTPELRAEISQKKAEIISFLKAANRTSSFTPTPIVPMGRDGNLPLSFAQQRLWFLDQLVPNNPFYNVPAALRLTGSLNFSALQQTFNEIVRRHEALRTTLAVVSGQPVQRIAAAFHLPINVVDLRNLPKESRQTEANRLTAEEAQRSFNLSNDLLLRVTLLQLDDAEYLLMLNMHHIVSDGWSIGVLIQELGALYTAFASEKPSPLPALSIQYADFAKWQREWLQGEVLETQLAYWRQQLNGISMLNLPADRPRPAIQSYRGKRQFLQLPKQLSEALETLSQREGVTLFMTMLAAFKTLLYHYAQQEDIVVGSPIANRNRSEIEALIGFFVNSLVLRTDLSGNPTFRELLNRVKEVALGAYAHQDLPFEKLVEELHPDRALNQNPLFQVAFALQNAPGNRLELPELTLSPQQLDVGTARFDLEFHLWERSPNSSGSNQSPSNKLWVDSSEGISGMVIYSADLFDEATITRLIGHFQALLESIVTNPEQRIANLQYLSAQERYHLLVECNNTQADYPQDLCIHQLFEMQADRTPDAVALVFGEERVTYRELNLRSNQLARYLQKMGVGAEVLVGLCCGRSLDLIVGMLGILKAGGAYLILDPSYPAERSSFMVKDAQLSVVLTQQQWIENLRSPNLQIVCLDTDWEMISQEIADNPTSAVTAENLVYAIYTSGSTGKPKGVEIEHGSLLNLVFWHQREFGVSAGDRATQIAAIGFDACGWEIWPYLAAGASIYFPEDDIRRDPEKLQNWLVSKAITISFLPTPLAEKVLLLDWPQTTALRILLAGGEKLQQHPLKSHPFKLVNNYGPTENTVVTTSGYIPVTEQTDIAPTIGRPIANTQIYILDKYLQPVAIGVVGELYIGGNGLARGYLNRPDLTAERFISNPFKPNSGIILNDLFRNRQDACSTGKFISCGTGILPVPDNGATSEFKPNSGERIYKTGDLVRYRADRNLEFLGRIDEQVKIRGFRIELGEIETVLTQHPAVQQTVAIASEDGQGDKRLVAYIALNPEYSSASEKNQIMQLQDEQVLQWQMLYNETYNQPAVDSDPTFNIVGWNSSYTNQPIPAEQMRDWANNQAAQILALQPSRVLEIGCGTGLLLFQIASRCTQYCGTDFSPISLNYIQQHLANQQLANVTLLQKMATDFEGVETAAFDAVILNSVVQYFPNIDYLVQVLEGAVKATAPGGFIFIGDVRSLPLLAAFHASVQLYQAEPSLAGEQLQQRVQMQIFQETELVIEPDFFSALKQRFPQIGGVEIQLIRGSYHNELTDFRYNAILHIASETDPPQSPAQGELGGSKRLDWSAENQNLTVTKVQQILLQNQLDVLRIANVPNARVTAAVKAAELLSVVDKFPTAGQLQKAVEKVEDLGVDPEAWYALEVPYNVNISWSNSDSQGRYDVVFARGETRDFVRETRSDNLRPWRSYANNPLQAKAARKLVPQLQAYLAEKLPEYMVPSAFVVLESLPVTANGKVDRLALPAPQPIKLEWAGGYVAPQTSIEEVLVKIWAEVLGIKRVGIRDNFFELGGHSLLATQLVSRVRDAFAVELPLRRVFEAPTIAELSKIVESLKDKNAKSEAPALVPISRDSRRRKLSSFNRPLA</sequence>
<dbReference type="InterPro" id="IPR020806">
    <property type="entry name" value="PKS_PP-bd"/>
</dbReference>
<dbReference type="GO" id="GO:0009366">
    <property type="term" value="C:enterobactin synthetase complex"/>
    <property type="evidence" value="ECO:0007669"/>
    <property type="project" value="TreeGrafter"/>
</dbReference>
<dbReference type="PROSITE" id="PS00012">
    <property type="entry name" value="PHOSPHOPANTETHEINE"/>
    <property type="match status" value="1"/>
</dbReference>
<dbReference type="PANTHER" id="PTHR45527">
    <property type="entry name" value="NONRIBOSOMAL PEPTIDE SYNTHETASE"/>
    <property type="match status" value="1"/>
</dbReference>
<evidence type="ECO:0000256" key="3">
    <source>
        <dbReference type="ARBA" id="ARBA00022553"/>
    </source>
</evidence>
<dbReference type="Gene3D" id="3.30.559.10">
    <property type="entry name" value="Chloramphenicol acetyltransferase-like domain"/>
    <property type="match status" value="1"/>
</dbReference>
<dbReference type="FunFam" id="3.30.559.30:FF:000001">
    <property type="entry name" value="Non-ribosomal peptide synthetase"/>
    <property type="match status" value="1"/>
</dbReference>
<dbReference type="SMART" id="SM00823">
    <property type="entry name" value="PKS_PP"/>
    <property type="match status" value="1"/>
</dbReference>
<dbReference type="InterPro" id="IPR044894">
    <property type="entry name" value="TubC_N_sf"/>
</dbReference>
<keyword evidence="2" id="KW-0596">Phosphopantetheine</keyword>
<dbReference type="Pfam" id="PF00668">
    <property type="entry name" value="Condensation"/>
    <property type="match status" value="1"/>
</dbReference>
<dbReference type="InterPro" id="IPR029058">
    <property type="entry name" value="AB_hydrolase_fold"/>
</dbReference>
<evidence type="ECO:0000256" key="1">
    <source>
        <dbReference type="ARBA" id="ARBA00001957"/>
    </source>
</evidence>
<dbReference type="Gene3D" id="3.30.559.30">
    <property type="entry name" value="Nonribosomal peptide synthetase, condensation domain"/>
    <property type="match status" value="1"/>
</dbReference>
<reference evidence="5" key="1">
    <citation type="submission" date="2020-02" db="EMBL/GenBank/DDBJ databases">
        <authorList>
            <person name="Meier V. D."/>
        </authorList>
    </citation>
    <scope>NUCLEOTIDE SEQUENCE</scope>
    <source>
        <strain evidence="5">AVDCRST_MAG84</strain>
    </source>
</reference>
<dbReference type="SUPFAM" id="SSF52777">
    <property type="entry name" value="CoA-dependent acyltransferases"/>
    <property type="match status" value="2"/>
</dbReference>
<dbReference type="Pfam" id="PF08242">
    <property type="entry name" value="Methyltransf_12"/>
    <property type="match status" value="1"/>
</dbReference>
<dbReference type="InterPro" id="IPR045851">
    <property type="entry name" value="AMP-bd_C_sf"/>
</dbReference>
<dbReference type="GO" id="GO:0009239">
    <property type="term" value="P:enterobactin biosynthetic process"/>
    <property type="evidence" value="ECO:0007669"/>
    <property type="project" value="TreeGrafter"/>
</dbReference>